<evidence type="ECO:0000313" key="1">
    <source>
        <dbReference type="EMBL" id="PIN66490.1"/>
    </source>
</evidence>
<dbReference type="SUPFAM" id="SSF46689">
    <property type="entry name" value="Homeodomain-like"/>
    <property type="match status" value="1"/>
</dbReference>
<dbReference type="GO" id="GO:0004803">
    <property type="term" value="F:transposase activity"/>
    <property type="evidence" value="ECO:0007669"/>
    <property type="project" value="InterPro"/>
</dbReference>
<evidence type="ECO:0000313" key="2">
    <source>
        <dbReference type="EMBL" id="PIV46523.1"/>
    </source>
</evidence>
<dbReference type="InterPro" id="IPR002514">
    <property type="entry name" value="Transposase_8"/>
</dbReference>
<proteinExistence type="predicted"/>
<accession>A0A2H9M7R0</accession>
<gene>
    <name evidence="2" type="ORF">COS22_00890</name>
    <name evidence="1" type="ORF">COW69_02020</name>
</gene>
<reference evidence="4" key="1">
    <citation type="submission" date="2017-09" db="EMBL/GenBank/DDBJ databases">
        <title>Depth-based differentiation of microbial function through sediment-hosted aquifers and enrichment of novel symbionts in the deep terrestrial subsurface.</title>
        <authorList>
            <person name="Probst A.J."/>
            <person name="Ladd B."/>
            <person name="Jarett J.K."/>
            <person name="Geller-Mcgrath D.E."/>
            <person name="Sieber C.M.K."/>
            <person name="Emerson J.B."/>
            <person name="Anantharaman K."/>
            <person name="Thomas B.C."/>
            <person name="Malmstrom R."/>
            <person name="Stieglmeier M."/>
            <person name="Klingl A."/>
            <person name="Woyke T."/>
            <person name="Ryan C.M."/>
            <person name="Banfield J.F."/>
        </authorList>
    </citation>
    <scope>NUCLEOTIDE SEQUENCE [LARGE SCALE GENOMIC DNA]</scope>
</reference>
<name>A0A2G9LJY3_HUBC1</name>
<evidence type="ECO:0000313" key="4">
    <source>
        <dbReference type="Proteomes" id="UP000230477"/>
    </source>
</evidence>
<dbReference type="InterPro" id="IPR009057">
    <property type="entry name" value="Homeodomain-like_sf"/>
</dbReference>
<dbReference type="Pfam" id="PF01527">
    <property type="entry name" value="HTH_Tnp_1"/>
    <property type="match status" value="1"/>
</dbReference>
<evidence type="ECO:0008006" key="5">
    <source>
        <dbReference type="Google" id="ProtNLM"/>
    </source>
</evidence>
<dbReference type="Proteomes" id="UP000229789">
    <property type="component" value="Unassembled WGS sequence"/>
</dbReference>
<evidence type="ECO:0000313" key="3">
    <source>
        <dbReference type="Proteomes" id="UP000229789"/>
    </source>
</evidence>
<dbReference type="Proteomes" id="UP000230477">
    <property type="component" value="Unassembled WGS sequence"/>
</dbReference>
<comment type="caution">
    <text evidence="1">The sequence shown here is derived from an EMBL/GenBank/DDBJ whole genome shotgun (WGS) entry which is preliminary data.</text>
</comment>
<dbReference type="EMBL" id="PETW01000016">
    <property type="protein sequence ID" value="PIV46523.1"/>
    <property type="molecule type" value="Genomic_DNA"/>
</dbReference>
<dbReference type="EMBL" id="PCUF01000029">
    <property type="protein sequence ID" value="PIN66490.1"/>
    <property type="molecule type" value="Genomic_DNA"/>
</dbReference>
<dbReference type="GO" id="GO:0006313">
    <property type="term" value="P:DNA transposition"/>
    <property type="evidence" value="ECO:0007669"/>
    <property type="project" value="InterPro"/>
</dbReference>
<dbReference type="GO" id="GO:0003677">
    <property type="term" value="F:DNA binding"/>
    <property type="evidence" value="ECO:0007669"/>
    <property type="project" value="InterPro"/>
</dbReference>
<organism evidence="1 3">
    <name type="scientific">Huberarchaeum crystalense</name>
    <dbReference type="NCBI Taxonomy" id="2014257"/>
    <lineage>
        <taxon>Archaea</taxon>
        <taxon>Candidatus Huberarchaeota</taxon>
        <taxon>Candidatus Huberarchaeia</taxon>
        <taxon>Candidatus Huberarchaeales</taxon>
        <taxon>Candidatus Huberarchaeaceae</taxon>
        <taxon>Candidatus Huberarchaeum</taxon>
    </lineage>
</organism>
<dbReference type="AlphaFoldDB" id="A0A2G9LJY3"/>
<sequence length="101" mass="11247">MGVVNKRKHTSQFKFDVAIKAVESKHVAEVARLYGLNTGQVSKWVSYLKSQGSTIFSTHPDKEKANLEGKVSKLEQIIGKKEVELSLIKNFINFPDSPSGK</sequence>
<accession>A0A2G9LJY3</accession>
<protein>
    <recommendedName>
        <fullName evidence="5">Transposase</fullName>
    </recommendedName>
</protein>
<reference evidence="1 3" key="2">
    <citation type="submission" date="2017-09" db="EMBL/GenBank/DDBJ databases">
        <title>Depth-based differentiation of microbial function through sediment-hosted aquifers and enrichment of novel symbionts in the deep terrestrial subsurface.</title>
        <authorList>
            <person name="Probst A.J."/>
            <person name="Ladd B."/>
            <person name="Jarett J.K."/>
            <person name="Geller-Mcgrath D.E."/>
            <person name="Sieber C.M."/>
            <person name="Emerson J.B."/>
            <person name="Anantharaman K."/>
            <person name="Thomas B.C."/>
            <person name="Malmstrom R."/>
            <person name="Stieglmeier M."/>
            <person name="Klingl A."/>
            <person name="Woyke T."/>
            <person name="Ryan C.M."/>
            <person name="Banfield J.F."/>
        </authorList>
    </citation>
    <scope>NUCLEOTIDE SEQUENCE [LARGE SCALE GENOMIC DNA]</scope>
    <source>
        <strain evidence="2">CG02_land_8_20_14_3_00_31_209</strain>
        <strain evidence="1">CG18_big_fil_WC_8_21_14_2_50_31_19</strain>
    </source>
</reference>